<reference evidence="2 3" key="1">
    <citation type="submission" date="2021-02" db="EMBL/GenBank/DDBJ databases">
        <title>Porcisia hertigi Genome sequencing and assembly.</title>
        <authorList>
            <person name="Almutairi H."/>
            <person name="Gatherer D."/>
        </authorList>
    </citation>
    <scope>NUCLEOTIDE SEQUENCE [LARGE SCALE GENOMIC DNA]</scope>
    <source>
        <strain evidence="2 3">C119</strain>
    </source>
</reference>
<accession>A0A836L126</accession>
<evidence type="ECO:0000313" key="2">
    <source>
        <dbReference type="EMBL" id="KAG5490325.1"/>
    </source>
</evidence>
<dbReference type="EMBL" id="JAFJZO010000036">
    <property type="protein sequence ID" value="KAG5490325.1"/>
    <property type="molecule type" value="Genomic_DNA"/>
</dbReference>
<dbReference type="AlphaFoldDB" id="A0A836L126"/>
<gene>
    <name evidence="2" type="ORF">JKF63_00445</name>
</gene>
<dbReference type="GeneID" id="94286573"/>
<feature type="compositionally biased region" description="Polar residues" evidence="1">
    <location>
        <begin position="317"/>
        <end position="332"/>
    </location>
</feature>
<name>A0A836L126_9TRYP</name>
<organism evidence="2 3">
    <name type="scientific">Porcisia hertigi</name>
    <dbReference type="NCBI Taxonomy" id="2761500"/>
    <lineage>
        <taxon>Eukaryota</taxon>
        <taxon>Discoba</taxon>
        <taxon>Euglenozoa</taxon>
        <taxon>Kinetoplastea</taxon>
        <taxon>Metakinetoplastina</taxon>
        <taxon>Trypanosomatida</taxon>
        <taxon>Trypanosomatidae</taxon>
        <taxon>Leishmaniinae</taxon>
        <taxon>Porcisia</taxon>
    </lineage>
</organism>
<dbReference type="Proteomes" id="UP000674318">
    <property type="component" value="Unassembled WGS sequence"/>
</dbReference>
<evidence type="ECO:0000256" key="1">
    <source>
        <dbReference type="SAM" id="MobiDB-lite"/>
    </source>
</evidence>
<keyword evidence="3" id="KW-1185">Reference proteome</keyword>
<comment type="caution">
    <text evidence="2">The sequence shown here is derived from an EMBL/GenBank/DDBJ whole genome shotgun (WGS) entry which is preliminary data.</text>
</comment>
<dbReference type="OrthoDB" id="263863at2759"/>
<proteinExistence type="predicted"/>
<feature type="region of interest" description="Disordered" evidence="1">
    <location>
        <begin position="317"/>
        <end position="366"/>
    </location>
</feature>
<protein>
    <submittedName>
        <fullName evidence="2">Uncharacterized protein</fullName>
    </submittedName>
</protein>
<dbReference type="RefSeq" id="XP_067752653.1">
    <property type="nucleotide sequence ID" value="XM_067896496.1"/>
</dbReference>
<feature type="compositionally biased region" description="Low complexity" evidence="1">
    <location>
        <begin position="349"/>
        <end position="360"/>
    </location>
</feature>
<sequence>MFTPYNPRGVYLDPNMSGVSNAFAYASVTDSPQPPLGPRADGGMMYLTHSFPSRVPGGTSSASTTADFTNSQMVGAQSASHKTSESSAATAVGAPVTTTAPVSLVSMMHPPQPPSSISYDISRVGNNTTTPFSRLPAAPPAFSQPSTPLGAAQQQMLQQPFVLHAHSSSQAYTTPSAAVPSPAGRRLMLFSGHAPTTSISPLYQYPGTTAAPAAAMQGGPSHHPPTTTNQLLSPLLTSSSSKGHSGGGNFAYVMEPGSTAPLLTYSVSQSSIVSVASQPWPTTAAAPMLSSSTGTPSMAPRESHLCLDAASVQSPTQRSFATSTAMGSQSHGPASFPGFLHSAPSSMSAARAGGTTAAAGDSPDGMQPAALGVRNFSAPEPVGRCLLPNLPLDPIIPQLALPCPRWGKLPRS</sequence>
<dbReference type="KEGG" id="phet:94286573"/>
<evidence type="ECO:0000313" key="3">
    <source>
        <dbReference type="Proteomes" id="UP000674318"/>
    </source>
</evidence>